<keyword evidence="1" id="KW-1133">Transmembrane helix</keyword>
<keyword evidence="3" id="KW-1185">Reference proteome</keyword>
<accession>K7PBM4</accession>
<dbReference type="EMBL" id="JQ815363">
    <property type="protein sequence ID" value="AFJ20416.1"/>
    <property type="molecule type" value="Genomic_DNA"/>
</dbReference>
<feature type="transmembrane region" description="Helical" evidence="1">
    <location>
        <begin position="148"/>
        <end position="167"/>
    </location>
</feature>
<feature type="transmembrane region" description="Helical" evidence="1">
    <location>
        <begin position="276"/>
        <end position="294"/>
    </location>
</feature>
<keyword evidence="1" id="KW-0812">Transmembrane</keyword>
<keyword evidence="1" id="KW-0472">Membrane</keyword>
<feature type="transmembrane region" description="Helical" evidence="1">
    <location>
        <begin position="187"/>
        <end position="208"/>
    </location>
</feature>
<evidence type="ECO:0000313" key="3">
    <source>
        <dbReference type="Proteomes" id="UP000118426"/>
    </source>
</evidence>
<feature type="transmembrane region" description="Helical" evidence="1">
    <location>
        <begin position="220"/>
        <end position="243"/>
    </location>
</feature>
<dbReference type="OrthoDB" id="13255at10239"/>
<proteinExistence type="predicted"/>
<name>K7PBM4_9VIRU</name>
<protein>
    <submittedName>
        <fullName evidence="2">Membrane protein ORF114</fullName>
    </submittedName>
</protein>
<dbReference type="RefSeq" id="YP_007003782.1">
    <property type="nucleotide sequence ID" value="NC_019491.1"/>
</dbReference>
<feature type="transmembrane region" description="Helical" evidence="1">
    <location>
        <begin position="117"/>
        <end position="136"/>
    </location>
</feature>
<sequence>MYTHGLVCSQNRVMMMMLLQRGKKLAITILVGFCLATTIIDVCFNGLAAVGQTPFHNSSLEIATRIYPTKLTPIRWTPGICGFIYVCLIVINLHLFACRFWRPAVYHLDDSGKNWPALSFFAIWPFVCLLDVIRLIVWDYHTLEGTAIGTTLIMVLLSGLLWLELVLISRESHYNLDHFRIFVKNGVALYAGWCSYETAAHLTAAIQYEGKKAQAFDPEIAAILGLVFLTISFVVFSALDFVYFKYTKQIFAVHVGILWGVLGILCSQTYTYPVIYSVFLGLGVLITLCVKAGLGISRSVITQ</sequence>
<feature type="transmembrane region" description="Helical" evidence="1">
    <location>
        <begin position="250"/>
        <end position="270"/>
    </location>
</feature>
<gene>
    <name evidence="2" type="ORF">CyHV1_ORF114</name>
</gene>
<feature type="transmembrane region" description="Helical" evidence="1">
    <location>
        <begin position="76"/>
        <end position="96"/>
    </location>
</feature>
<dbReference type="KEGG" id="vg:14011270"/>
<dbReference type="Proteomes" id="UP000118426">
    <property type="component" value="Segment"/>
</dbReference>
<organism evidence="2 3">
    <name type="scientific">Cyprinid herpesvirus 1</name>
    <dbReference type="NCBI Taxonomy" id="317858"/>
    <lineage>
        <taxon>Viruses</taxon>
        <taxon>Duplodnaviria</taxon>
        <taxon>Heunggongvirae</taxon>
        <taxon>Peploviricota</taxon>
        <taxon>Herviviricetes</taxon>
        <taxon>Herpesvirales</taxon>
        <taxon>Alloherpesviridae</taxon>
        <taxon>Cyvirus</taxon>
        <taxon>Cyvirus cyprinidallo1</taxon>
    </lineage>
</organism>
<dbReference type="PANTHER" id="PTHR33802">
    <property type="entry name" value="SI:CH211-161H7.5-RELATED"/>
    <property type="match status" value="1"/>
</dbReference>
<dbReference type="GeneID" id="14011270"/>
<dbReference type="PANTHER" id="PTHR33802:SF1">
    <property type="entry name" value="XK-RELATED PROTEIN"/>
    <property type="match status" value="1"/>
</dbReference>
<evidence type="ECO:0000256" key="1">
    <source>
        <dbReference type="SAM" id="Phobius"/>
    </source>
</evidence>
<reference evidence="2 3" key="1">
    <citation type="journal article" date="2013" name="J. Virol.">
        <title>Comparative genomics of carp herpesviruses.</title>
        <authorList>
            <person name="Davison A.J."/>
            <person name="Kurobe T."/>
            <person name="Gatherer D."/>
            <person name="Cunningham C."/>
            <person name="Korf I."/>
            <person name="Fukuda H."/>
            <person name="Hedrick R.P."/>
            <person name="Waltzek T.B."/>
        </authorList>
    </citation>
    <scope>NUCLEOTIDE SEQUENCE [LARGE SCALE GENOMIC DNA]</scope>
    <source>
        <strain evidence="2">NG-J1</strain>
    </source>
</reference>
<feature type="transmembrane region" description="Helical" evidence="1">
    <location>
        <begin position="25"/>
        <end position="50"/>
    </location>
</feature>
<evidence type="ECO:0000313" key="2">
    <source>
        <dbReference type="EMBL" id="AFJ20416.1"/>
    </source>
</evidence>